<comment type="caution">
    <text evidence="6">The sequence shown here is derived from an EMBL/GenBank/DDBJ whole genome shotgun (WGS) entry which is preliminary data.</text>
</comment>
<dbReference type="AlphaFoldDB" id="A0A8H8RER8"/>
<dbReference type="PANTHER" id="PTHR42877">
    <property type="entry name" value="L-ORNITHINE N(5)-MONOOXYGENASE-RELATED"/>
    <property type="match status" value="1"/>
</dbReference>
<dbReference type="GO" id="GO:0050661">
    <property type="term" value="F:NADP binding"/>
    <property type="evidence" value="ECO:0007669"/>
    <property type="project" value="InterPro"/>
</dbReference>
<reference evidence="6 7" key="1">
    <citation type="submission" date="2018-05" db="EMBL/GenBank/DDBJ databases">
        <title>Genome sequencing and assembly of the regulated plant pathogen Lachnellula willkommii and related sister species for the development of diagnostic species identification markers.</title>
        <authorList>
            <person name="Giroux E."/>
            <person name="Bilodeau G."/>
        </authorList>
    </citation>
    <scope>NUCLEOTIDE SEQUENCE [LARGE SCALE GENOMIC DNA]</scope>
    <source>
        <strain evidence="6 7">CBS 197.66</strain>
    </source>
</reference>
<dbReference type="InterPro" id="IPR020946">
    <property type="entry name" value="Flavin_mOase-like"/>
</dbReference>
<comment type="similarity">
    <text evidence="1">Belongs to the FAD-binding monooxygenase family.</text>
</comment>
<dbReference type="EMBL" id="QGMJ01000711">
    <property type="protein sequence ID" value="TVY33981.1"/>
    <property type="molecule type" value="Genomic_DNA"/>
</dbReference>
<evidence type="ECO:0000256" key="3">
    <source>
        <dbReference type="ARBA" id="ARBA00022827"/>
    </source>
</evidence>
<evidence type="ECO:0000256" key="4">
    <source>
        <dbReference type="ARBA" id="ARBA00023002"/>
    </source>
</evidence>
<evidence type="ECO:0000256" key="1">
    <source>
        <dbReference type="ARBA" id="ARBA00010139"/>
    </source>
</evidence>
<evidence type="ECO:0000313" key="6">
    <source>
        <dbReference type="EMBL" id="TVY33981.1"/>
    </source>
</evidence>
<sequence>MSSTTAISTVPAIDAEPTHSEKGPVAVEITPKPAANVDIKQSPATRLVEPSSSEFELEDHPIDIPPKIKVAVIGAGLAGITAGILLPVKVPGIDLTIFDKNADVGGTWFENIYPGVRCDIPANVYQSTFAPNTQWSEEYAQGAEIKDYWQGLARKYNVYQYLKLKRRIIGATWSETEGNWTVEVENLETGEKSKEIFDVVIMAIGRFNAWRLPDYSGIKDYKGHLRHASAWDPTFDPAGKTVAVIGNGASGIQLVPNLQKVVKHLDHYARSKTWIAGSFGGEGAGRRLEPNYYAAELLKTFEDPEVYHKFRKELESKFYKRFGTIFKDSKENKGLREEFITLMSKRLSKKPELLEHIIPDFSPNCRRLTPGPGYLEALTEDNVSFIRDPISHFTAEGIVTSDGTERKVDAVICATGANIDMIPPFPIIANSKDLRDAWRPDPISYLGVAAPGFPNFLFIQGPNAAGNSGTVPNQVETQVTYLAKLLRKVSTQRIKSFAPSQAATDDFVAYSDKFFEKTVFSGNCSSWANGGIPGARIHGHWPGSASHLNIVRMDPRWEDWEWTTRARSGNRFAWFGNGWTAKEESGEGDLTPYLKLPASIDLRSYHEEWFQGLQK</sequence>
<keyword evidence="6" id="KW-0503">Monooxygenase</keyword>
<accession>A0A8H8RER8</accession>
<dbReference type="PANTHER" id="PTHR42877:SF6">
    <property type="entry name" value="MONOOXYGENASE, PUTATIVE (AFU_ORTHOLOGUE AFUA_3G15050)-RELATED"/>
    <property type="match status" value="1"/>
</dbReference>
<dbReference type="Proteomes" id="UP000462212">
    <property type="component" value="Unassembled WGS sequence"/>
</dbReference>
<evidence type="ECO:0000313" key="7">
    <source>
        <dbReference type="Proteomes" id="UP000462212"/>
    </source>
</evidence>
<proteinExistence type="inferred from homology"/>
<evidence type="ECO:0000256" key="5">
    <source>
        <dbReference type="SAM" id="MobiDB-lite"/>
    </source>
</evidence>
<organism evidence="6 7">
    <name type="scientific">Lachnellula subtilissima</name>
    <dbReference type="NCBI Taxonomy" id="602034"/>
    <lineage>
        <taxon>Eukaryota</taxon>
        <taxon>Fungi</taxon>
        <taxon>Dikarya</taxon>
        <taxon>Ascomycota</taxon>
        <taxon>Pezizomycotina</taxon>
        <taxon>Leotiomycetes</taxon>
        <taxon>Helotiales</taxon>
        <taxon>Lachnaceae</taxon>
        <taxon>Lachnellula</taxon>
    </lineage>
</organism>
<keyword evidence="7" id="KW-1185">Reference proteome</keyword>
<dbReference type="OrthoDB" id="74360at2759"/>
<dbReference type="Pfam" id="PF00743">
    <property type="entry name" value="FMO-like"/>
    <property type="match status" value="1"/>
</dbReference>
<keyword evidence="4" id="KW-0560">Oxidoreductase</keyword>
<dbReference type="Gene3D" id="3.50.50.60">
    <property type="entry name" value="FAD/NAD(P)-binding domain"/>
    <property type="match status" value="2"/>
</dbReference>
<dbReference type="GO" id="GO:0050660">
    <property type="term" value="F:flavin adenine dinucleotide binding"/>
    <property type="evidence" value="ECO:0007669"/>
    <property type="project" value="InterPro"/>
</dbReference>
<feature type="region of interest" description="Disordered" evidence="5">
    <location>
        <begin position="1"/>
        <end position="24"/>
    </location>
</feature>
<evidence type="ECO:0000256" key="2">
    <source>
        <dbReference type="ARBA" id="ARBA00022630"/>
    </source>
</evidence>
<gene>
    <name evidence="6" type="primary">stcW_0</name>
    <name evidence="6" type="ORF">LSUB1_G006831</name>
</gene>
<dbReference type="InterPro" id="IPR036188">
    <property type="entry name" value="FAD/NAD-bd_sf"/>
</dbReference>
<name>A0A8H8RER8_9HELO</name>
<dbReference type="GO" id="GO:0004499">
    <property type="term" value="F:N,N-dimethylaniline monooxygenase activity"/>
    <property type="evidence" value="ECO:0007669"/>
    <property type="project" value="InterPro"/>
</dbReference>
<keyword evidence="3" id="KW-0274">FAD</keyword>
<keyword evidence="2" id="KW-0285">Flavoprotein</keyword>
<protein>
    <submittedName>
        <fullName evidence="6">Putative sterigmatocystin biosynthesis monooxygenase</fullName>
    </submittedName>
</protein>
<dbReference type="InterPro" id="IPR051209">
    <property type="entry name" value="FAD-bind_Monooxygenase_sf"/>
</dbReference>
<dbReference type="SUPFAM" id="SSF51905">
    <property type="entry name" value="FAD/NAD(P)-binding domain"/>
    <property type="match status" value="2"/>
</dbReference>